<evidence type="ECO:0000313" key="1">
    <source>
        <dbReference type="EMBL" id="KAI4345011.1"/>
    </source>
</evidence>
<accession>A0ACB9P9K1</accession>
<evidence type="ECO:0000313" key="2">
    <source>
        <dbReference type="Proteomes" id="UP000828941"/>
    </source>
</evidence>
<comment type="caution">
    <text evidence="1">The sequence shown here is derived from an EMBL/GenBank/DDBJ whole genome shotgun (WGS) entry which is preliminary data.</text>
</comment>
<reference evidence="1 2" key="1">
    <citation type="journal article" date="2022" name="DNA Res.">
        <title>Chromosomal-level genome assembly of the orchid tree Bauhinia variegata (Leguminosae; Cercidoideae) supports the allotetraploid origin hypothesis of Bauhinia.</title>
        <authorList>
            <person name="Zhong Y."/>
            <person name="Chen Y."/>
            <person name="Zheng D."/>
            <person name="Pang J."/>
            <person name="Liu Y."/>
            <person name="Luo S."/>
            <person name="Meng S."/>
            <person name="Qian L."/>
            <person name="Wei D."/>
            <person name="Dai S."/>
            <person name="Zhou R."/>
        </authorList>
    </citation>
    <scope>NUCLEOTIDE SEQUENCE [LARGE SCALE GENOMIC DNA]</scope>
    <source>
        <strain evidence="1">BV-YZ2020</strain>
    </source>
</reference>
<name>A0ACB9P9K1_BAUVA</name>
<protein>
    <submittedName>
        <fullName evidence="1">Uncharacterized protein</fullName>
    </submittedName>
</protein>
<sequence>MSDGSGFIQFMGALSEIANGACEPSVPPVWCRKLLSARDPPRITCTHNEYEQVPNAMETLIPLDNMINCSFFFGPNEVAAIRQLVPSHLRQSSTFVILTACLWRCRTIALQFDPNNEVRIIFPVNVNSRLNPKLPLGTLISWNYKKTFLVFKSLVEAEYKAMSSIVFACERFHRQNLCT</sequence>
<dbReference type="Proteomes" id="UP000828941">
    <property type="component" value="Chromosome 5"/>
</dbReference>
<organism evidence="1 2">
    <name type="scientific">Bauhinia variegata</name>
    <name type="common">Purple orchid tree</name>
    <name type="synonym">Phanera variegata</name>
    <dbReference type="NCBI Taxonomy" id="167791"/>
    <lineage>
        <taxon>Eukaryota</taxon>
        <taxon>Viridiplantae</taxon>
        <taxon>Streptophyta</taxon>
        <taxon>Embryophyta</taxon>
        <taxon>Tracheophyta</taxon>
        <taxon>Spermatophyta</taxon>
        <taxon>Magnoliopsida</taxon>
        <taxon>eudicotyledons</taxon>
        <taxon>Gunneridae</taxon>
        <taxon>Pentapetalae</taxon>
        <taxon>rosids</taxon>
        <taxon>fabids</taxon>
        <taxon>Fabales</taxon>
        <taxon>Fabaceae</taxon>
        <taxon>Cercidoideae</taxon>
        <taxon>Cercideae</taxon>
        <taxon>Bauhiniinae</taxon>
        <taxon>Bauhinia</taxon>
    </lineage>
</organism>
<keyword evidence="2" id="KW-1185">Reference proteome</keyword>
<gene>
    <name evidence="1" type="ORF">L6164_012181</name>
</gene>
<proteinExistence type="predicted"/>
<dbReference type="EMBL" id="CM039430">
    <property type="protein sequence ID" value="KAI4345011.1"/>
    <property type="molecule type" value="Genomic_DNA"/>
</dbReference>